<evidence type="ECO:0000313" key="1">
    <source>
        <dbReference type="EMBL" id="AMK54515.1"/>
    </source>
</evidence>
<name>A0A140DV38_9FIRM</name>
<reference evidence="1 2" key="1">
    <citation type="journal article" date="2016" name="Gut Pathog.">
        <title>Whole genome sequencing of "Faecalibaculum rodentium" ALO17, isolated from C57BL/6J laboratory mouse feces.</title>
        <authorList>
            <person name="Lim S."/>
            <person name="Chang D.H."/>
            <person name="Ahn S."/>
            <person name="Kim B.C."/>
        </authorList>
    </citation>
    <scope>NUCLEOTIDE SEQUENCE [LARGE SCALE GENOMIC DNA]</scope>
    <source>
        <strain evidence="1 2">Alo17</strain>
    </source>
</reference>
<dbReference type="STRING" id="1702221.AALO17_13810"/>
<dbReference type="AlphaFoldDB" id="A0A140DV38"/>
<sequence>MGYNPSATAAFDCKRFPVTGGSRLAAYSLKRRKKLRCPQDIAAFAGNRTVRL</sequence>
<accession>A0A140DV38</accession>
<organism evidence="1 2">
    <name type="scientific">Faecalibaculum rodentium</name>
    <dbReference type="NCBI Taxonomy" id="1702221"/>
    <lineage>
        <taxon>Bacteria</taxon>
        <taxon>Bacillati</taxon>
        <taxon>Bacillota</taxon>
        <taxon>Erysipelotrichia</taxon>
        <taxon>Erysipelotrichales</taxon>
        <taxon>Erysipelotrichaceae</taxon>
        <taxon>Faecalibaculum</taxon>
    </lineage>
</organism>
<proteinExistence type="predicted"/>
<keyword evidence="2" id="KW-1185">Reference proteome</keyword>
<dbReference type="EMBL" id="CP011391">
    <property type="protein sequence ID" value="AMK54515.1"/>
    <property type="molecule type" value="Genomic_DNA"/>
</dbReference>
<protein>
    <submittedName>
        <fullName evidence="1">Uncharacterized protein</fullName>
    </submittedName>
</protein>
<dbReference type="KEGG" id="fro:AALO17_13810"/>
<evidence type="ECO:0000313" key="2">
    <source>
        <dbReference type="Proteomes" id="UP000069771"/>
    </source>
</evidence>
<gene>
    <name evidence="1" type="ORF">AALO17_13810</name>
</gene>
<dbReference type="Proteomes" id="UP000069771">
    <property type="component" value="Chromosome"/>
</dbReference>